<keyword evidence="2" id="KW-0378">Hydrolase</keyword>
<comment type="cofactor">
    <cofactor evidence="1">
        <name>Mg(2+)</name>
        <dbReference type="ChEBI" id="CHEBI:18420"/>
    </cofactor>
</comment>
<evidence type="ECO:0000259" key="3">
    <source>
        <dbReference type="PROSITE" id="PS51462"/>
    </source>
</evidence>
<dbReference type="STRING" id="79883.GCA_001636495_04017"/>
<protein>
    <submittedName>
        <fullName evidence="4">NUDIX domain-containing protein</fullName>
    </submittedName>
</protein>
<gene>
    <name evidence="4" type="ORF">FZC76_12675</name>
</gene>
<dbReference type="Proteomes" id="UP000322524">
    <property type="component" value="Unassembled WGS sequence"/>
</dbReference>
<dbReference type="PANTHER" id="PTHR43046">
    <property type="entry name" value="GDP-MANNOSE MANNOSYL HYDROLASE"/>
    <property type="match status" value="1"/>
</dbReference>
<dbReference type="AlphaFoldDB" id="A0A5D4SXQ1"/>
<feature type="domain" description="Nudix hydrolase" evidence="3">
    <location>
        <begin position="19"/>
        <end position="150"/>
    </location>
</feature>
<proteinExistence type="predicted"/>
<organism evidence="4 5">
    <name type="scientific">Sutcliffiella horikoshii</name>
    <dbReference type="NCBI Taxonomy" id="79883"/>
    <lineage>
        <taxon>Bacteria</taxon>
        <taxon>Bacillati</taxon>
        <taxon>Bacillota</taxon>
        <taxon>Bacilli</taxon>
        <taxon>Bacillales</taxon>
        <taxon>Bacillaceae</taxon>
        <taxon>Sutcliffiella</taxon>
    </lineage>
</organism>
<dbReference type="PANTHER" id="PTHR43046:SF2">
    <property type="entry name" value="8-OXO-DGTP DIPHOSPHATASE-RELATED"/>
    <property type="match status" value="1"/>
</dbReference>
<comment type="caution">
    <text evidence="4">The sequence shown here is derived from an EMBL/GenBank/DDBJ whole genome shotgun (WGS) entry which is preliminary data.</text>
</comment>
<evidence type="ECO:0000256" key="2">
    <source>
        <dbReference type="ARBA" id="ARBA00022801"/>
    </source>
</evidence>
<dbReference type="PROSITE" id="PS51462">
    <property type="entry name" value="NUDIX"/>
    <property type="match status" value="1"/>
</dbReference>
<dbReference type="PRINTS" id="PR00502">
    <property type="entry name" value="NUDIXFAMILY"/>
</dbReference>
<evidence type="ECO:0000256" key="1">
    <source>
        <dbReference type="ARBA" id="ARBA00001946"/>
    </source>
</evidence>
<dbReference type="Gene3D" id="3.90.79.10">
    <property type="entry name" value="Nucleoside Triphosphate Pyrophosphohydrolase"/>
    <property type="match status" value="1"/>
</dbReference>
<dbReference type="InterPro" id="IPR020476">
    <property type="entry name" value="Nudix_hydrolase"/>
</dbReference>
<dbReference type="Pfam" id="PF00293">
    <property type="entry name" value="NUDIX"/>
    <property type="match status" value="1"/>
</dbReference>
<dbReference type="InterPro" id="IPR000086">
    <property type="entry name" value="NUDIX_hydrolase_dom"/>
</dbReference>
<dbReference type="OrthoDB" id="9787476at2"/>
<reference evidence="4 5" key="1">
    <citation type="submission" date="2019-08" db="EMBL/GenBank/DDBJ databases">
        <title>Bacillus genomes from the desert of Cuatro Cienegas, Coahuila.</title>
        <authorList>
            <person name="Olmedo-Alvarez G."/>
        </authorList>
    </citation>
    <scope>NUCLEOTIDE SEQUENCE [LARGE SCALE GENOMIC DNA]</scope>
    <source>
        <strain evidence="4 5">CH28_1T</strain>
    </source>
</reference>
<name>A0A5D4SXQ1_9BACI</name>
<evidence type="ECO:0000313" key="5">
    <source>
        <dbReference type="Proteomes" id="UP000322524"/>
    </source>
</evidence>
<dbReference type="RefSeq" id="WP_148988556.1">
    <property type="nucleotide sequence ID" value="NZ_VTEV01000005.1"/>
</dbReference>
<dbReference type="EMBL" id="VTEV01000005">
    <property type="protein sequence ID" value="TYS67441.1"/>
    <property type="molecule type" value="Genomic_DNA"/>
</dbReference>
<dbReference type="SUPFAM" id="SSF55811">
    <property type="entry name" value="Nudix"/>
    <property type="match status" value="1"/>
</dbReference>
<dbReference type="InterPro" id="IPR015797">
    <property type="entry name" value="NUDIX_hydrolase-like_dom_sf"/>
</dbReference>
<dbReference type="GO" id="GO:0016787">
    <property type="term" value="F:hydrolase activity"/>
    <property type="evidence" value="ECO:0007669"/>
    <property type="project" value="UniProtKB-KW"/>
</dbReference>
<accession>A0A5D4SXQ1</accession>
<sequence length="152" mass="17388">MPISDYYRKLREKVGTDLLLLSSVAAVIRNDKSEILFQYPKNSDYWSLPAGAIEPGESPAEAVVREVWEETALEVEPISIIGVFGGKEFRHTYANGDRVEYQVTVYECKIISGTLEAMDGESEILKFFKADDIPKLMMPYPKWVFHHNKKVR</sequence>
<evidence type="ECO:0000313" key="4">
    <source>
        <dbReference type="EMBL" id="TYS67441.1"/>
    </source>
</evidence>